<accession>A0A2U2V5F1</accession>
<protein>
    <submittedName>
        <fullName evidence="1">Helix-turn-helix transcriptional regulator</fullName>
    </submittedName>
    <submittedName>
        <fullName evidence="4">XRE family transcriptional regulator</fullName>
    </submittedName>
</protein>
<dbReference type="Proteomes" id="UP000532204">
    <property type="component" value="Unassembled WGS sequence"/>
</dbReference>
<name>A0A2U2V5F1_ECOLX</name>
<dbReference type="GO" id="GO:0003677">
    <property type="term" value="F:DNA binding"/>
    <property type="evidence" value="ECO:0007669"/>
    <property type="project" value="InterPro"/>
</dbReference>
<evidence type="ECO:0000313" key="1">
    <source>
        <dbReference type="EMBL" id="CAK1207576.1"/>
    </source>
</evidence>
<organism evidence="4 5">
    <name type="scientific">Escherichia coli</name>
    <dbReference type="NCBI Taxonomy" id="562"/>
    <lineage>
        <taxon>Bacteria</taxon>
        <taxon>Pseudomonadati</taxon>
        <taxon>Pseudomonadota</taxon>
        <taxon>Gammaproteobacteria</taxon>
        <taxon>Enterobacterales</taxon>
        <taxon>Enterobacteriaceae</taxon>
        <taxon>Escherichia</taxon>
    </lineage>
</organism>
<reference evidence="3" key="3">
    <citation type="submission" date="2023-05" db="EMBL/GenBank/DDBJ databases">
        <title>Efficient inhibition of multidrug-resistant Escherichia coli by a new antibiotic combination.</title>
        <authorList>
            <person name="Lin T."/>
        </authorList>
    </citation>
    <scope>NUCLEOTIDE SEQUENCE</scope>
    <source>
        <strain evidence="3">YmmD45</strain>
    </source>
</reference>
<sequence length="99" mass="11401">MSNTQGEKLAIMRDSERLTKQQFVDLVGLNYTTYHGYERDKSKMTLESAIKIFGHPRFHKYQNWFMYDRIDPEHGQIAPALAHCGHVETTSPQSGKQTG</sequence>
<evidence type="ECO:0000313" key="5">
    <source>
        <dbReference type="Proteomes" id="UP000245761"/>
    </source>
</evidence>
<dbReference type="EMBL" id="QEMT01000043">
    <property type="protein sequence ID" value="PWH58520.1"/>
    <property type="molecule type" value="Genomic_DNA"/>
</dbReference>
<dbReference type="EMBL" id="JASMQD010000001">
    <property type="protein sequence ID" value="MDK2697244.1"/>
    <property type="molecule type" value="Genomic_DNA"/>
</dbReference>
<evidence type="ECO:0000313" key="4">
    <source>
        <dbReference type="EMBL" id="PWH58520.1"/>
    </source>
</evidence>
<dbReference type="EMBL" id="CAUZHL010000001">
    <property type="protein sequence ID" value="CAK1207576.1"/>
    <property type="molecule type" value="Genomic_DNA"/>
</dbReference>
<reference evidence="2 6" key="2">
    <citation type="submission" date="2019-05" db="EMBL/GenBank/DDBJ databases">
        <authorList>
            <consortium name="NARMS: The National Antimicrobial Resistance Monitoring System"/>
        </authorList>
    </citation>
    <scope>NUCLEOTIDE SEQUENCE [LARGE SCALE GENOMIC DNA]</scope>
    <source>
        <strain evidence="2 6">CVM N18EC122</strain>
    </source>
</reference>
<dbReference type="EMBL" id="AASEBA010000073">
    <property type="protein sequence ID" value="EFC9752193.1"/>
    <property type="molecule type" value="Genomic_DNA"/>
</dbReference>
<reference evidence="4 5" key="1">
    <citation type="submission" date="2018-04" db="EMBL/GenBank/DDBJ databases">
        <title>Draft Genomic Sequencing Of Potential Extraintestinal Pathogenic Escherichia coli B8S56 Isolated from Retail Chicken Skin.</title>
        <authorList>
            <person name="Xu A."/>
            <person name="Tilman S."/>
            <person name="Wisser-Parker K."/>
            <person name="Scullen O.J."/>
            <person name="Sommers C."/>
        </authorList>
    </citation>
    <scope>NUCLEOTIDE SEQUENCE [LARGE SCALE GENOMIC DNA]</scope>
    <source>
        <strain evidence="4 5">B8S56</strain>
    </source>
</reference>
<evidence type="ECO:0000313" key="3">
    <source>
        <dbReference type="EMBL" id="MDK2697244.1"/>
    </source>
</evidence>
<reference evidence="1" key="4">
    <citation type="submission" date="2023-10" db="EMBL/GenBank/DDBJ databases">
        <authorList>
            <person name="Leclercq S."/>
        </authorList>
    </citation>
    <scope>NUCLEOTIDE SEQUENCE</scope>
    <source>
        <strain evidence="1">F848</strain>
    </source>
</reference>
<evidence type="ECO:0000313" key="2">
    <source>
        <dbReference type="EMBL" id="EFC9752193.1"/>
    </source>
</evidence>
<dbReference type="Proteomes" id="UP001223829">
    <property type="component" value="Unassembled WGS sequence"/>
</dbReference>
<dbReference type="InterPro" id="IPR010982">
    <property type="entry name" value="Lambda_DNA-bd_dom_sf"/>
</dbReference>
<evidence type="ECO:0000313" key="6">
    <source>
        <dbReference type="Proteomes" id="UP000532204"/>
    </source>
</evidence>
<dbReference type="AlphaFoldDB" id="A0A2U2V5F1"/>
<dbReference type="SUPFAM" id="SSF47413">
    <property type="entry name" value="lambda repressor-like DNA-binding domains"/>
    <property type="match status" value="1"/>
</dbReference>
<dbReference type="RefSeq" id="WP_029399924.1">
    <property type="nucleotide sequence ID" value="NZ_CAJZON010000060.1"/>
</dbReference>
<gene>
    <name evidence="4" type="ORF">DD762_20470</name>
    <name evidence="2" type="ORF">E6D34_23675</name>
    <name evidence="1" type="ORF">FGAF848_08250</name>
    <name evidence="3" type="ORF">QO046_23470</name>
</gene>
<comment type="caution">
    <text evidence="4">The sequence shown here is derived from an EMBL/GenBank/DDBJ whole genome shotgun (WGS) entry which is preliminary data.</text>
</comment>
<dbReference type="Proteomes" id="UP001190091">
    <property type="component" value="Unassembled WGS sequence"/>
</dbReference>
<dbReference type="Gene3D" id="1.10.260.40">
    <property type="entry name" value="lambda repressor-like DNA-binding domains"/>
    <property type="match status" value="1"/>
</dbReference>
<proteinExistence type="predicted"/>
<dbReference type="Proteomes" id="UP000245761">
    <property type="component" value="Unassembled WGS sequence"/>
</dbReference>